<name>A0ABS1MGW7_9NOCA</name>
<dbReference type="EMBL" id="JAERRJ010000021">
    <property type="protein sequence ID" value="MBL1079908.1"/>
    <property type="molecule type" value="Genomic_DNA"/>
</dbReference>
<sequence length="114" mass="12604">MRFGYTHRAFLDHCEYFVAVGKHLEEASLSAIAAETALQSRHAGLRNEAVAQYRRADWNLTRVVTTLNVADGNADNLTRIEQLAFERSESAARIEVAGLRSTLLSISERLSGIG</sequence>
<dbReference type="Proteomes" id="UP000602198">
    <property type="component" value="Unassembled WGS sequence"/>
</dbReference>
<keyword evidence="2" id="KW-1185">Reference proteome</keyword>
<accession>A0ABS1MGW7</accession>
<gene>
    <name evidence="1" type="ORF">JK358_36480</name>
</gene>
<organism evidence="1 2">
    <name type="scientific">Nocardia acididurans</name>
    <dbReference type="NCBI Taxonomy" id="2802282"/>
    <lineage>
        <taxon>Bacteria</taxon>
        <taxon>Bacillati</taxon>
        <taxon>Actinomycetota</taxon>
        <taxon>Actinomycetes</taxon>
        <taxon>Mycobacteriales</taxon>
        <taxon>Nocardiaceae</taxon>
        <taxon>Nocardia</taxon>
    </lineage>
</organism>
<protein>
    <submittedName>
        <fullName evidence="1">Uncharacterized protein</fullName>
    </submittedName>
</protein>
<evidence type="ECO:0000313" key="2">
    <source>
        <dbReference type="Proteomes" id="UP000602198"/>
    </source>
</evidence>
<evidence type="ECO:0000313" key="1">
    <source>
        <dbReference type="EMBL" id="MBL1079908.1"/>
    </source>
</evidence>
<dbReference type="RefSeq" id="WP_201957818.1">
    <property type="nucleotide sequence ID" value="NZ_JAERRJ010000021.1"/>
</dbReference>
<proteinExistence type="predicted"/>
<reference evidence="1 2" key="1">
    <citation type="submission" date="2021-01" db="EMBL/GenBank/DDBJ databases">
        <title>WGS of actinomycetes isolated from Thailand.</title>
        <authorList>
            <person name="Thawai C."/>
        </authorList>
    </citation>
    <scope>NUCLEOTIDE SEQUENCE [LARGE SCALE GENOMIC DNA]</scope>
    <source>
        <strain evidence="1 2">LPG 2</strain>
    </source>
</reference>
<comment type="caution">
    <text evidence="1">The sequence shown here is derived from an EMBL/GenBank/DDBJ whole genome shotgun (WGS) entry which is preliminary data.</text>
</comment>